<dbReference type="AlphaFoldDB" id="A0A508ARR7"/>
<evidence type="ECO:0000313" key="2">
    <source>
        <dbReference type="EMBL" id="TQD51643.1"/>
    </source>
</evidence>
<feature type="domain" description="Methyltransferase" evidence="1">
    <location>
        <begin position="59"/>
        <end position="153"/>
    </location>
</feature>
<accession>A0A508ARR7</accession>
<comment type="caution">
    <text evidence="2">The sequence shown here is derived from an EMBL/GenBank/DDBJ whole genome shotgun (WGS) entry which is preliminary data.</text>
</comment>
<name>A0A508ARR7_9GAMM</name>
<dbReference type="GO" id="GO:0032259">
    <property type="term" value="P:methylation"/>
    <property type="evidence" value="ECO:0007669"/>
    <property type="project" value="UniProtKB-KW"/>
</dbReference>
<reference evidence="2 3" key="1">
    <citation type="submission" date="2019-06" db="EMBL/GenBank/DDBJ databases">
        <title>Lysobacter alkalisoli sp. nov. isolated from saline soil.</title>
        <authorList>
            <person name="Sun J.-Q."/>
            <person name="Xu L."/>
        </authorList>
    </citation>
    <scope>NUCLEOTIDE SEQUENCE [LARGE SCALE GENOMIC DNA]</scope>
    <source>
        <strain evidence="2 3">JCM 31130</strain>
    </source>
</reference>
<proteinExistence type="predicted"/>
<keyword evidence="2" id="KW-0489">Methyltransferase</keyword>
<dbReference type="Proteomes" id="UP000318212">
    <property type="component" value="Unassembled WGS sequence"/>
</dbReference>
<keyword evidence="2" id="KW-0808">Transferase</keyword>
<organism evidence="2 3">
    <name type="scientific">Marilutibacter aestuarii</name>
    <dbReference type="NCBI Taxonomy" id="1706195"/>
    <lineage>
        <taxon>Bacteria</taxon>
        <taxon>Pseudomonadati</taxon>
        <taxon>Pseudomonadota</taxon>
        <taxon>Gammaproteobacteria</taxon>
        <taxon>Lysobacterales</taxon>
        <taxon>Lysobacteraceae</taxon>
        <taxon>Marilutibacter</taxon>
    </lineage>
</organism>
<evidence type="ECO:0000259" key="1">
    <source>
        <dbReference type="Pfam" id="PF13649"/>
    </source>
</evidence>
<sequence length="231" mass="24723">MRDDARPLPSASARAIAHAFGPDRWLGNRWDYFYSRGKLGSDPVYPGVIAALRGTTAPVLDLGCGLGLLAHALRDAGLAMPYRGVDIDAGKIARARRAAGRAGLTGVAFEAVDLARGLPAHRGSVALLDVLQFIPREAHAGILDAVVAMLLPGCRLVMRTGFDDGGRRARFTRAVDVFSRHLGWMNAAPEHYPERDALQARLATAGLEVAITPLSGNTPFNNWRVVATRPA</sequence>
<dbReference type="RefSeq" id="WP_141516824.1">
    <property type="nucleotide sequence ID" value="NZ_VICE01000004.1"/>
</dbReference>
<dbReference type="Pfam" id="PF13649">
    <property type="entry name" value="Methyltransf_25"/>
    <property type="match status" value="1"/>
</dbReference>
<evidence type="ECO:0000313" key="3">
    <source>
        <dbReference type="Proteomes" id="UP000318212"/>
    </source>
</evidence>
<dbReference type="OrthoDB" id="5565939at2"/>
<keyword evidence="3" id="KW-1185">Reference proteome</keyword>
<protein>
    <submittedName>
        <fullName evidence="2">Methyltransferase domain-containing protein</fullName>
    </submittedName>
</protein>
<gene>
    <name evidence="2" type="ORF">FKV25_00460</name>
</gene>
<dbReference type="InterPro" id="IPR041698">
    <property type="entry name" value="Methyltransf_25"/>
</dbReference>
<dbReference type="InterPro" id="IPR029063">
    <property type="entry name" value="SAM-dependent_MTases_sf"/>
</dbReference>
<dbReference type="Gene3D" id="3.40.50.150">
    <property type="entry name" value="Vaccinia Virus protein VP39"/>
    <property type="match status" value="1"/>
</dbReference>
<dbReference type="GO" id="GO:0008168">
    <property type="term" value="F:methyltransferase activity"/>
    <property type="evidence" value="ECO:0007669"/>
    <property type="project" value="UniProtKB-KW"/>
</dbReference>
<dbReference type="SUPFAM" id="SSF53335">
    <property type="entry name" value="S-adenosyl-L-methionine-dependent methyltransferases"/>
    <property type="match status" value="1"/>
</dbReference>
<dbReference type="EMBL" id="VICE01000004">
    <property type="protein sequence ID" value="TQD51643.1"/>
    <property type="molecule type" value="Genomic_DNA"/>
</dbReference>